<dbReference type="AlphaFoldDB" id="A0A0R2FHX6"/>
<dbReference type="Proteomes" id="UP000051751">
    <property type="component" value="Unassembled WGS sequence"/>
</dbReference>
<organism evidence="1 4">
    <name type="scientific">Lactobacillus selangorensis</name>
    <dbReference type="NCBI Taxonomy" id="81857"/>
    <lineage>
        <taxon>Bacteria</taxon>
        <taxon>Bacillati</taxon>
        <taxon>Bacillota</taxon>
        <taxon>Bacilli</taxon>
        <taxon>Lactobacillales</taxon>
        <taxon>Lactobacillaceae</taxon>
        <taxon>Lactobacillus</taxon>
    </lineage>
</organism>
<evidence type="ECO:0000313" key="3">
    <source>
        <dbReference type="Proteomes" id="UP000051645"/>
    </source>
</evidence>
<keyword evidence="3" id="KW-1185">Reference proteome</keyword>
<dbReference type="OrthoDB" id="2308758at2"/>
<evidence type="ECO:0000313" key="2">
    <source>
        <dbReference type="EMBL" id="KRN30883.1"/>
    </source>
</evidence>
<gene>
    <name evidence="1" type="ORF">IV38_GL001695</name>
    <name evidence="2" type="ORF">IV40_GL001520</name>
</gene>
<name>A0A0R2FHX6_9LACO</name>
<evidence type="ECO:0000313" key="1">
    <source>
        <dbReference type="EMBL" id="KRN28241.1"/>
    </source>
</evidence>
<protein>
    <submittedName>
        <fullName evidence="1">Uncharacterized protein</fullName>
    </submittedName>
</protein>
<dbReference type="Proteomes" id="UP000051645">
    <property type="component" value="Unassembled WGS sequence"/>
</dbReference>
<dbReference type="EMBL" id="JQAT01000004">
    <property type="protein sequence ID" value="KRN28241.1"/>
    <property type="molecule type" value="Genomic_DNA"/>
</dbReference>
<comment type="caution">
    <text evidence="1">The sequence shown here is derived from an EMBL/GenBank/DDBJ whole genome shotgun (WGS) entry which is preliminary data.</text>
</comment>
<dbReference type="PATRIC" id="fig|81857.3.peg.1705"/>
<dbReference type="STRING" id="81857.IV38_GL001695"/>
<proteinExistence type="predicted"/>
<reference evidence="3 4" key="1">
    <citation type="journal article" date="2015" name="Genome Announc.">
        <title>Expanding the biotechnology potential of lactobacilli through comparative genomics of 213 strains and associated genera.</title>
        <authorList>
            <person name="Sun Z."/>
            <person name="Harris H.M."/>
            <person name="McCann A."/>
            <person name="Guo C."/>
            <person name="Argimon S."/>
            <person name="Zhang W."/>
            <person name="Yang X."/>
            <person name="Jeffery I.B."/>
            <person name="Cooney J.C."/>
            <person name="Kagawa T.F."/>
            <person name="Liu W."/>
            <person name="Song Y."/>
            <person name="Salvetti E."/>
            <person name="Wrobel A."/>
            <person name="Rasinkangas P."/>
            <person name="Parkhill J."/>
            <person name="Rea M.C."/>
            <person name="O'Sullivan O."/>
            <person name="Ritari J."/>
            <person name="Douillard F.P."/>
            <person name="Paul Ross R."/>
            <person name="Yang R."/>
            <person name="Briner A.E."/>
            <person name="Felis G.E."/>
            <person name="de Vos W.M."/>
            <person name="Barrangou R."/>
            <person name="Klaenhammer T.R."/>
            <person name="Caufield P.W."/>
            <person name="Cui Y."/>
            <person name="Zhang H."/>
            <person name="O'Toole P.W."/>
        </authorList>
    </citation>
    <scope>NUCLEOTIDE SEQUENCE [LARGE SCALE GENOMIC DNA]</scope>
    <source>
        <strain evidence="1 4">ATCC BAA-66</strain>
        <strain evidence="2 3">DSM 13344</strain>
    </source>
</reference>
<accession>A0A0R2FHX6</accession>
<evidence type="ECO:0000313" key="4">
    <source>
        <dbReference type="Proteomes" id="UP000051751"/>
    </source>
</evidence>
<dbReference type="EMBL" id="JQAZ01000005">
    <property type="protein sequence ID" value="KRN30883.1"/>
    <property type="molecule type" value="Genomic_DNA"/>
</dbReference>
<sequence>MATQAEQDQAFAKKLAALEKNDNLTILASMNQPYDGSGKMTQYVVYTDYQNDDRQQKTNSIFVYTPYENIDKYGHSKSDFQCQLLFELNHWDHTLHITVLETLGAESRLAFYDFQNLGLAQLALQALLNLARKGQSEVINGYISSFDADNLAKARHIFEKFAFTVTVEKHENTEAATFEKKRQA</sequence>
<dbReference type="RefSeq" id="WP_057769983.1">
    <property type="nucleotide sequence ID" value="NZ_JQAT01000004.1"/>
</dbReference>